<dbReference type="OrthoDB" id="585353at2759"/>
<evidence type="ECO:0000259" key="1">
    <source>
        <dbReference type="Pfam" id="PF03478"/>
    </source>
</evidence>
<dbReference type="InterPro" id="IPR050942">
    <property type="entry name" value="F-box_BR-signaling"/>
</dbReference>
<dbReference type="EMBL" id="SWLB01000007">
    <property type="protein sequence ID" value="KAF3336579.1"/>
    <property type="molecule type" value="Genomic_DNA"/>
</dbReference>
<keyword evidence="3" id="KW-1185">Reference proteome</keyword>
<feature type="domain" description="KIB1-4 beta-propeller" evidence="1">
    <location>
        <begin position="2"/>
        <end position="227"/>
    </location>
</feature>
<dbReference type="InterPro" id="IPR005174">
    <property type="entry name" value="KIB1-4_b-propeller"/>
</dbReference>
<organism evidence="2 3">
    <name type="scientific">Carex littledalei</name>
    <dbReference type="NCBI Taxonomy" id="544730"/>
    <lineage>
        <taxon>Eukaryota</taxon>
        <taxon>Viridiplantae</taxon>
        <taxon>Streptophyta</taxon>
        <taxon>Embryophyta</taxon>
        <taxon>Tracheophyta</taxon>
        <taxon>Spermatophyta</taxon>
        <taxon>Magnoliopsida</taxon>
        <taxon>Liliopsida</taxon>
        <taxon>Poales</taxon>
        <taxon>Cyperaceae</taxon>
        <taxon>Cyperoideae</taxon>
        <taxon>Cariceae</taxon>
        <taxon>Carex</taxon>
        <taxon>Carex subgen. Euthyceras</taxon>
    </lineage>
</organism>
<gene>
    <name evidence="2" type="ORF">FCM35_KLT19165</name>
</gene>
<evidence type="ECO:0000313" key="2">
    <source>
        <dbReference type="EMBL" id="KAF3336579.1"/>
    </source>
</evidence>
<dbReference type="PANTHER" id="PTHR44259:SF114">
    <property type="entry name" value="OS06G0707300 PROTEIN"/>
    <property type="match status" value="1"/>
</dbReference>
<evidence type="ECO:0000313" key="3">
    <source>
        <dbReference type="Proteomes" id="UP000623129"/>
    </source>
</evidence>
<accession>A0A833R7H0</accession>
<reference evidence="2" key="1">
    <citation type="submission" date="2020-01" db="EMBL/GenBank/DDBJ databases">
        <title>Genome sequence of Kobresia littledalei, the first chromosome-level genome in the family Cyperaceae.</title>
        <authorList>
            <person name="Qu G."/>
        </authorList>
    </citation>
    <scope>NUCLEOTIDE SEQUENCE</scope>
    <source>
        <strain evidence="2">C.B.Clarke</strain>
        <tissue evidence="2">Leaf</tissue>
    </source>
</reference>
<sequence>MFYGQSHGYLVTFKIGLKDLSLTLLNPFTRAEVPLPFHWFKCFRPLHVGADPFRNSDDVVIYMNESYERHFVGFWKNEDNGWSLKGSFPSRAEAYNRGRLFCSNLENCSTTIIDLTTGNKLEVRLPYNDFRRHYIYCLGEGAGAFLGIQRHFHSCTKDEYLLVEKCWFEVYQLVEEQSPPRWVKLSDMGNLIIFLNFDKTGFCLSASDFDGIKGNCIYFTWRDEGRSLIGRYELGKHGSEEFCQLESGGIWIVPNVY</sequence>
<dbReference type="AlphaFoldDB" id="A0A833R7H0"/>
<dbReference type="PANTHER" id="PTHR44259">
    <property type="entry name" value="OS07G0183000 PROTEIN-RELATED"/>
    <property type="match status" value="1"/>
</dbReference>
<dbReference type="Pfam" id="PF03478">
    <property type="entry name" value="Beta-prop_KIB1-4"/>
    <property type="match status" value="1"/>
</dbReference>
<comment type="caution">
    <text evidence="2">The sequence shown here is derived from an EMBL/GenBank/DDBJ whole genome shotgun (WGS) entry which is preliminary data.</text>
</comment>
<name>A0A833R7H0_9POAL</name>
<protein>
    <recommendedName>
        <fullName evidence="1">KIB1-4 beta-propeller domain-containing protein</fullName>
    </recommendedName>
</protein>
<dbReference type="Proteomes" id="UP000623129">
    <property type="component" value="Unassembled WGS sequence"/>
</dbReference>
<proteinExistence type="predicted"/>